<organism evidence="2 3">
    <name type="scientific">Dyella nitratireducens</name>
    <dbReference type="NCBI Taxonomy" id="1849580"/>
    <lineage>
        <taxon>Bacteria</taxon>
        <taxon>Pseudomonadati</taxon>
        <taxon>Pseudomonadota</taxon>
        <taxon>Gammaproteobacteria</taxon>
        <taxon>Lysobacterales</taxon>
        <taxon>Rhodanobacteraceae</taxon>
        <taxon>Dyella</taxon>
    </lineage>
</organism>
<name>A0ABQ1FU15_9GAMM</name>
<evidence type="ECO:0000256" key="1">
    <source>
        <dbReference type="SAM" id="Phobius"/>
    </source>
</evidence>
<feature type="transmembrane region" description="Helical" evidence="1">
    <location>
        <begin position="12"/>
        <end position="31"/>
    </location>
</feature>
<evidence type="ECO:0000313" key="2">
    <source>
        <dbReference type="EMBL" id="GGA30738.1"/>
    </source>
</evidence>
<protein>
    <submittedName>
        <fullName evidence="2">Uncharacterized protein</fullName>
    </submittedName>
</protein>
<gene>
    <name evidence="2" type="ORF">GCM10010981_19720</name>
</gene>
<evidence type="ECO:0000313" key="3">
    <source>
        <dbReference type="Proteomes" id="UP000620046"/>
    </source>
</evidence>
<proteinExistence type="predicted"/>
<dbReference type="EMBL" id="BMJA01000001">
    <property type="protein sequence ID" value="GGA30738.1"/>
    <property type="molecule type" value="Genomic_DNA"/>
</dbReference>
<feature type="transmembrane region" description="Helical" evidence="1">
    <location>
        <begin position="38"/>
        <end position="58"/>
    </location>
</feature>
<reference evidence="3" key="1">
    <citation type="journal article" date="2019" name="Int. J. Syst. Evol. Microbiol.">
        <title>The Global Catalogue of Microorganisms (GCM) 10K type strain sequencing project: providing services to taxonomists for standard genome sequencing and annotation.</title>
        <authorList>
            <consortium name="The Broad Institute Genomics Platform"/>
            <consortium name="The Broad Institute Genome Sequencing Center for Infectious Disease"/>
            <person name="Wu L."/>
            <person name="Ma J."/>
        </authorList>
    </citation>
    <scope>NUCLEOTIDE SEQUENCE [LARGE SCALE GENOMIC DNA]</scope>
    <source>
        <strain evidence="3">CGMCC 1.15439</strain>
    </source>
</reference>
<accession>A0ABQ1FU15</accession>
<keyword evidence="1" id="KW-0812">Transmembrane</keyword>
<dbReference type="Proteomes" id="UP000620046">
    <property type="component" value="Unassembled WGS sequence"/>
</dbReference>
<sequence>METVSGEWLQGLVMRWLWLFATLLSWVLCFTRHGPGAMAFWLFVGAIATTLGFAQARIEANARPESVLDLTHLHKHRDKPPQA</sequence>
<keyword evidence="3" id="KW-1185">Reference proteome</keyword>
<keyword evidence="1" id="KW-1133">Transmembrane helix</keyword>
<keyword evidence="1" id="KW-0472">Membrane</keyword>
<comment type="caution">
    <text evidence="2">The sequence shown here is derived from an EMBL/GenBank/DDBJ whole genome shotgun (WGS) entry which is preliminary data.</text>
</comment>